<evidence type="ECO:0000256" key="4">
    <source>
        <dbReference type="ARBA" id="ARBA00022840"/>
    </source>
</evidence>
<name>A0A974ZS38_9NOCA</name>
<dbReference type="Proteomes" id="UP000662986">
    <property type="component" value="Chromosome"/>
</dbReference>
<organism evidence="7 8">
    <name type="scientific">Rhodococcus pseudokoreensis</name>
    <dbReference type="NCBI Taxonomy" id="2811421"/>
    <lineage>
        <taxon>Bacteria</taxon>
        <taxon>Bacillati</taxon>
        <taxon>Actinomycetota</taxon>
        <taxon>Actinomycetes</taxon>
        <taxon>Mycobacteriales</taxon>
        <taxon>Nocardiaceae</taxon>
        <taxon>Rhodococcus</taxon>
    </lineage>
</organism>
<dbReference type="Pfam" id="PF00005">
    <property type="entry name" value="ABC_tran"/>
    <property type="match status" value="1"/>
</dbReference>
<dbReference type="PROSITE" id="PS50893">
    <property type="entry name" value="ABC_TRANSPORTER_2"/>
    <property type="match status" value="1"/>
</dbReference>
<dbReference type="SMART" id="SM00382">
    <property type="entry name" value="AAA"/>
    <property type="match status" value="1"/>
</dbReference>
<accession>A0A974ZS38</accession>
<dbReference type="InterPro" id="IPR017871">
    <property type="entry name" value="ABC_transporter-like_CS"/>
</dbReference>
<protein>
    <submittedName>
        <fullName evidence="7">ABC transporter ATP-binding protein</fullName>
    </submittedName>
</protein>
<dbReference type="InterPro" id="IPR052156">
    <property type="entry name" value="BCAA_Transport_ATP-bd_LivF"/>
</dbReference>
<dbReference type="InterPro" id="IPR003593">
    <property type="entry name" value="AAA+_ATPase"/>
</dbReference>
<evidence type="ECO:0000313" key="7">
    <source>
        <dbReference type="EMBL" id="QSE88191.1"/>
    </source>
</evidence>
<evidence type="ECO:0000256" key="1">
    <source>
        <dbReference type="ARBA" id="ARBA00005417"/>
    </source>
</evidence>
<comment type="similarity">
    <text evidence="1">Belongs to the ABC transporter superfamily.</text>
</comment>
<dbReference type="SUPFAM" id="SSF52540">
    <property type="entry name" value="P-loop containing nucleoside triphosphate hydrolases"/>
    <property type="match status" value="1"/>
</dbReference>
<keyword evidence="3" id="KW-0547">Nucleotide-binding</keyword>
<dbReference type="InterPro" id="IPR027417">
    <property type="entry name" value="P-loop_NTPase"/>
</dbReference>
<reference evidence="7 8" key="2">
    <citation type="journal article" date="2022" name="Arch. Microbiol.">
        <title>Rhodococcus pseudokoreensis sp. nov. isolated from the rhizosphere of young M26 apple rootstocks.</title>
        <authorList>
            <person name="Kampfer P."/>
            <person name="Glaeser S.P."/>
            <person name="Blom J."/>
            <person name="Wolf J."/>
            <person name="Benning S."/>
            <person name="Schloter M."/>
            <person name="Neumann-Schaal M."/>
        </authorList>
    </citation>
    <scope>NUCLEOTIDE SEQUENCE [LARGE SCALE GENOMIC DNA]</scope>
    <source>
        <strain evidence="7 8">R79</strain>
    </source>
</reference>
<dbReference type="PANTHER" id="PTHR43820:SF4">
    <property type="entry name" value="HIGH-AFFINITY BRANCHED-CHAIN AMINO ACID TRANSPORT ATP-BINDING PROTEIN LIVF"/>
    <property type="match status" value="1"/>
</dbReference>
<dbReference type="Gene3D" id="3.40.50.300">
    <property type="entry name" value="P-loop containing nucleotide triphosphate hydrolases"/>
    <property type="match status" value="1"/>
</dbReference>
<gene>
    <name evidence="7" type="ORF">JWS13_05950</name>
</gene>
<reference evidence="7 8" key="1">
    <citation type="journal article" date="2021" name="Microbiol. Resour. Announc.">
        <title>Complete Genome Sequences of Two Rhodococcus sp. Strains with Large and Linear Chromosomes, Isolated from Apple Rhizosphere.</title>
        <authorList>
            <person name="Benning S."/>
            <person name="Brugnone N."/>
            <person name="Siani R."/>
            <person name="Kublik S."/>
            <person name="Schloter M."/>
            <person name="Rad V."/>
        </authorList>
    </citation>
    <scope>NUCLEOTIDE SEQUENCE [LARGE SCALE GENOMIC DNA]</scope>
    <source>
        <strain evidence="7 8">R79</strain>
    </source>
</reference>
<evidence type="ECO:0000259" key="6">
    <source>
        <dbReference type="PROSITE" id="PS50893"/>
    </source>
</evidence>
<dbReference type="PANTHER" id="PTHR43820">
    <property type="entry name" value="HIGH-AFFINITY BRANCHED-CHAIN AMINO ACID TRANSPORT ATP-BINDING PROTEIN LIVF"/>
    <property type="match status" value="1"/>
</dbReference>
<proteinExistence type="inferred from homology"/>
<dbReference type="GO" id="GO:0005524">
    <property type="term" value="F:ATP binding"/>
    <property type="evidence" value="ECO:0007669"/>
    <property type="project" value="UniProtKB-KW"/>
</dbReference>
<keyword evidence="8" id="KW-1185">Reference proteome</keyword>
<keyword evidence="4 7" id="KW-0067">ATP-binding</keyword>
<dbReference type="RefSeq" id="WP_206004944.1">
    <property type="nucleotide sequence ID" value="NZ_CP070619.1"/>
</dbReference>
<evidence type="ECO:0000256" key="3">
    <source>
        <dbReference type="ARBA" id="ARBA00022741"/>
    </source>
</evidence>
<keyword evidence="2" id="KW-0813">Transport</keyword>
<dbReference type="CDD" id="cd03224">
    <property type="entry name" value="ABC_TM1139_LivF_branched"/>
    <property type="match status" value="1"/>
</dbReference>
<evidence type="ECO:0000256" key="2">
    <source>
        <dbReference type="ARBA" id="ARBA00022448"/>
    </source>
</evidence>
<evidence type="ECO:0000256" key="5">
    <source>
        <dbReference type="ARBA" id="ARBA00022970"/>
    </source>
</evidence>
<evidence type="ECO:0000313" key="8">
    <source>
        <dbReference type="Proteomes" id="UP000662986"/>
    </source>
</evidence>
<keyword evidence="5" id="KW-0029">Amino-acid transport</keyword>
<sequence>MTERQTTTEAAGGVALTGTPALELRNVNASYGTTSVLRDVSLRVEPGSVTALIGPNGAGKTTSLRVASGLIRPSSGEVLIDGDEVTRTSAARRSRAGLCHVPEGRGVYRNLTVRENLLMQSNAFNAQESIEIATGVFPRLGERLNQKAGTMSGGEQQMLALSAAYVANPRLVLVDEPSLGLAPIIVDLVFDFLRTLREKGVALLLVDQYALRTLSIADHAYVLRRGEIAYDGSAETLLQGNVLDQYIGDGAA</sequence>
<dbReference type="PROSITE" id="PS00211">
    <property type="entry name" value="ABC_TRANSPORTER_1"/>
    <property type="match status" value="1"/>
</dbReference>
<dbReference type="InterPro" id="IPR003439">
    <property type="entry name" value="ABC_transporter-like_ATP-bd"/>
</dbReference>
<feature type="domain" description="ABC transporter" evidence="6">
    <location>
        <begin position="22"/>
        <end position="250"/>
    </location>
</feature>
<dbReference type="EMBL" id="CP070619">
    <property type="protein sequence ID" value="QSE88191.1"/>
    <property type="molecule type" value="Genomic_DNA"/>
</dbReference>